<dbReference type="HOGENOM" id="CLU_1290049_0_0_1"/>
<reference evidence="4" key="1">
    <citation type="submission" date="2012-12" db="EMBL/GenBank/DDBJ databases">
        <authorList>
            <person name="Hellsten U."/>
            <person name="Grimwood J."/>
            <person name="Chapman J.A."/>
            <person name="Shapiro H."/>
            <person name="Aerts A."/>
            <person name="Otillar R.P."/>
            <person name="Terry A.Y."/>
            <person name="Boore J.L."/>
            <person name="Simakov O."/>
            <person name="Marletaz F."/>
            <person name="Cho S.-J."/>
            <person name="Edsinger-Gonzales E."/>
            <person name="Havlak P."/>
            <person name="Kuo D.-H."/>
            <person name="Larsson T."/>
            <person name="Lv J."/>
            <person name="Arendt D."/>
            <person name="Savage R."/>
            <person name="Osoegawa K."/>
            <person name="de Jong P."/>
            <person name="Lindberg D.R."/>
            <person name="Seaver E.C."/>
            <person name="Weisblat D.A."/>
            <person name="Putnam N.H."/>
            <person name="Grigoriev I.V."/>
            <person name="Rokhsar D.S."/>
        </authorList>
    </citation>
    <scope>NUCLEOTIDE SEQUENCE</scope>
    <source>
        <strain evidence="4">I ESC-2004</strain>
    </source>
</reference>
<feature type="region of interest" description="Disordered" evidence="1">
    <location>
        <begin position="189"/>
        <end position="214"/>
    </location>
</feature>
<dbReference type="AlphaFoldDB" id="R7UFD2"/>
<protein>
    <recommendedName>
        <fullName evidence="5">Caspase family p20 domain-containing protein</fullName>
    </recommendedName>
</protein>
<evidence type="ECO:0000313" key="2">
    <source>
        <dbReference type="EMBL" id="ELU05249.1"/>
    </source>
</evidence>
<evidence type="ECO:0000313" key="3">
    <source>
        <dbReference type="EnsemblMetazoa" id="CapteP225667"/>
    </source>
</evidence>
<evidence type="ECO:0008006" key="5">
    <source>
        <dbReference type="Google" id="ProtNLM"/>
    </source>
</evidence>
<dbReference type="EMBL" id="AMQN01007904">
    <property type="status" value="NOT_ANNOTATED_CDS"/>
    <property type="molecule type" value="Genomic_DNA"/>
</dbReference>
<accession>R7UFD2</accession>
<dbReference type="EMBL" id="KB301692">
    <property type="protein sequence ID" value="ELU05249.1"/>
    <property type="molecule type" value="Genomic_DNA"/>
</dbReference>
<evidence type="ECO:0000256" key="1">
    <source>
        <dbReference type="SAM" id="MobiDB-lite"/>
    </source>
</evidence>
<keyword evidence="4" id="KW-1185">Reference proteome</keyword>
<reference evidence="2 4" key="2">
    <citation type="journal article" date="2013" name="Nature">
        <title>Insights into bilaterian evolution from three spiralian genomes.</title>
        <authorList>
            <person name="Simakov O."/>
            <person name="Marletaz F."/>
            <person name="Cho S.J."/>
            <person name="Edsinger-Gonzales E."/>
            <person name="Havlak P."/>
            <person name="Hellsten U."/>
            <person name="Kuo D.H."/>
            <person name="Larsson T."/>
            <person name="Lv J."/>
            <person name="Arendt D."/>
            <person name="Savage R."/>
            <person name="Osoegawa K."/>
            <person name="de Jong P."/>
            <person name="Grimwood J."/>
            <person name="Chapman J.A."/>
            <person name="Shapiro H."/>
            <person name="Aerts A."/>
            <person name="Otillar R.P."/>
            <person name="Terry A.Y."/>
            <person name="Boore J.L."/>
            <person name="Grigoriev I.V."/>
            <person name="Lindberg D.R."/>
            <person name="Seaver E.C."/>
            <person name="Weisblat D.A."/>
            <person name="Putnam N.H."/>
            <person name="Rokhsar D.S."/>
        </authorList>
    </citation>
    <scope>NUCLEOTIDE SEQUENCE</scope>
    <source>
        <strain evidence="2 4">I ESC-2004</strain>
    </source>
</reference>
<reference evidence="3" key="3">
    <citation type="submission" date="2015-06" db="UniProtKB">
        <authorList>
            <consortium name="EnsemblMetazoa"/>
        </authorList>
    </citation>
    <scope>IDENTIFICATION</scope>
</reference>
<gene>
    <name evidence="2" type="ORF">CAPTEDRAFT_225667</name>
</gene>
<dbReference type="EnsemblMetazoa" id="CapteT225667">
    <property type="protein sequence ID" value="CapteP225667"/>
    <property type="gene ID" value="CapteG225667"/>
</dbReference>
<evidence type="ECO:0000313" key="4">
    <source>
        <dbReference type="Proteomes" id="UP000014760"/>
    </source>
</evidence>
<sequence length="214" mass="24289">MGDTRERPDNRLRCILIFNGPESAGEGNISRLAMRFFERLGFHVSTILPTDNINDLQEAVYEEVRKYRDVFWVGCVIAPGGGNLFHLNKGTADSTEKVSFGKVEKWFIENRDSPLSKVVLIFDMNYIAPAFVADGAGGVANDANIMRFVSYSKWAEGKSLCMQHLCREGDVKSLKDWIHQTKKLMVENRTDDNLPQVPEISKTDNDPYDITQYM</sequence>
<name>R7UFD2_CAPTE</name>
<dbReference type="Proteomes" id="UP000014760">
    <property type="component" value="Unassembled WGS sequence"/>
</dbReference>
<proteinExistence type="predicted"/>
<organism evidence="2">
    <name type="scientific">Capitella teleta</name>
    <name type="common">Polychaete worm</name>
    <dbReference type="NCBI Taxonomy" id="283909"/>
    <lineage>
        <taxon>Eukaryota</taxon>
        <taxon>Metazoa</taxon>
        <taxon>Spiralia</taxon>
        <taxon>Lophotrochozoa</taxon>
        <taxon>Annelida</taxon>
        <taxon>Polychaeta</taxon>
        <taxon>Sedentaria</taxon>
        <taxon>Scolecida</taxon>
        <taxon>Capitellidae</taxon>
        <taxon>Capitella</taxon>
    </lineage>
</organism>